<dbReference type="Pfam" id="PF03007">
    <property type="entry name" value="WS_DGAT_cat"/>
    <property type="match status" value="1"/>
</dbReference>
<evidence type="ECO:0000256" key="11">
    <source>
        <dbReference type="RuleBase" id="RU361241"/>
    </source>
</evidence>
<evidence type="ECO:0000259" key="12">
    <source>
        <dbReference type="Pfam" id="PF03007"/>
    </source>
</evidence>
<feature type="domain" description="O-acyltransferase WSD1 C-terminal" evidence="13">
    <location>
        <begin position="321"/>
        <end position="464"/>
    </location>
</feature>
<keyword evidence="5 11" id="KW-0444">Lipid biosynthesis</keyword>
<dbReference type="EC" id="2.3.1.20" evidence="4 11"/>
<dbReference type="InterPro" id="IPR045034">
    <property type="entry name" value="O-acyltransferase_WSD1-like"/>
</dbReference>
<keyword evidence="7 11" id="KW-0319">Glycerol metabolism</keyword>
<evidence type="ECO:0000256" key="9">
    <source>
        <dbReference type="ARBA" id="ARBA00023315"/>
    </source>
</evidence>
<evidence type="ECO:0000313" key="14">
    <source>
        <dbReference type="EMBL" id="MST33813.1"/>
    </source>
</evidence>
<gene>
    <name evidence="14" type="ORF">GHK86_13935</name>
</gene>
<dbReference type="PANTHER" id="PTHR31650">
    <property type="entry name" value="O-ACYLTRANSFERASE (WSD1-LIKE) FAMILY PROTEIN"/>
    <property type="match status" value="1"/>
</dbReference>
<dbReference type="Pfam" id="PF06974">
    <property type="entry name" value="WS_DGAT_C"/>
    <property type="match status" value="1"/>
</dbReference>
<dbReference type="Proteomes" id="UP000437736">
    <property type="component" value="Unassembled WGS sequence"/>
</dbReference>
<evidence type="ECO:0000256" key="7">
    <source>
        <dbReference type="ARBA" id="ARBA00022798"/>
    </source>
</evidence>
<evidence type="ECO:0000256" key="6">
    <source>
        <dbReference type="ARBA" id="ARBA00022679"/>
    </source>
</evidence>
<evidence type="ECO:0000256" key="3">
    <source>
        <dbReference type="ARBA" id="ARBA00009587"/>
    </source>
</evidence>
<dbReference type="InterPro" id="IPR004255">
    <property type="entry name" value="O-acyltransferase_WSD1_N"/>
</dbReference>
<organism evidence="14 15">
    <name type="scientific">Acidiferrimicrobium australe</name>
    <dbReference type="NCBI Taxonomy" id="2664430"/>
    <lineage>
        <taxon>Bacteria</taxon>
        <taxon>Bacillati</taxon>
        <taxon>Actinomycetota</taxon>
        <taxon>Acidimicrobiia</taxon>
        <taxon>Acidimicrobiales</taxon>
        <taxon>Acidimicrobiaceae</taxon>
        <taxon>Acidiferrimicrobium</taxon>
    </lineage>
</organism>
<keyword evidence="15" id="KW-1185">Reference proteome</keyword>
<comment type="similarity">
    <text evidence="3 11">Belongs to the long-chain O-acyltransferase family.</text>
</comment>
<evidence type="ECO:0000256" key="2">
    <source>
        <dbReference type="ARBA" id="ARBA00005189"/>
    </source>
</evidence>
<protein>
    <recommendedName>
        <fullName evidence="4 11">Diacylglycerol O-acyltransferase</fullName>
        <ecNumber evidence="4 11">2.3.1.20</ecNumber>
    </recommendedName>
</protein>
<dbReference type="NCBIfam" id="TIGR02946">
    <property type="entry name" value="acyl_WS_DGAT"/>
    <property type="match status" value="1"/>
</dbReference>
<comment type="pathway">
    <text evidence="2">Lipid metabolism.</text>
</comment>
<dbReference type="SUPFAM" id="SSF52777">
    <property type="entry name" value="CoA-dependent acyltransferases"/>
    <property type="match status" value="2"/>
</dbReference>
<dbReference type="InterPro" id="IPR014292">
    <property type="entry name" value="Acyl_transf_WS/DGAT"/>
</dbReference>
<accession>A0ABW9QVV0</accession>
<comment type="pathway">
    <text evidence="1 11">Glycerolipid metabolism; triacylglycerol biosynthesis.</text>
</comment>
<evidence type="ECO:0000256" key="5">
    <source>
        <dbReference type="ARBA" id="ARBA00022516"/>
    </source>
</evidence>
<proteinExistence type="inferred from homology"/>
<evidence type="ECO:0000259" key="13">
    <source>
        <dbReference type="Pfam" id="PF06974"/>
    </source>
</evidence>
<evidence type="ECO:0000256" key="8">
    <source>
        <dbReference type="ARBA" id="ARBA00023098"/>
    </source>
</evidence>
<evidence type="ECO:0000313" key="15">
    <source>
        <dbReference type="Proteomes" id="UP000437736"/>
    </source>
</evidence>
<evidence type="ECO:0000256" key="1">
    <source>
        <dbReference type="ARBA" id="ARBA00004771"/>
    </source>
</evidence>
<keyword evidence="6 11" id="KW-0808">Transferase</keyword>
<name>A0ABW9QVV0_9ACTN</name>
<sequence length="469" mass="49795">MVDDSLSALEAGFLHLESAVTPMHVGSVGVYDGAGWHDRAGRLRLRALRAYIAGRLPDLPRLRQVPRWPAARSGRPIWVDDPDFDIARHVRARHLTPPGDEARLLDAVAAIHMQLLDRDHPLWSFTFLEGLPGGRVALVERLHHALVDGIGGVDLTMLLLDTAPLASSARRSPRVPAHPVQAAAPSAADGVAGTGLASLVREPLAVGRGLAAAAAHPVQAATATRQLASAVASVATRPLAPPSSLNTPIGPTRRYLVVRRSLPDARRTAHALHGTVNDVVLAAVTAGFQALLASRGEPPPPELHALVPVSVRTPDEHRALGNRVATLIVPLPLRVTDPGARFTATHRAAQHAKDHHQAQLATAILEFAEHWPEPAVAACSWLVQRQRIVNVVVTNVPGPPVPLYLMGARMLEVAPIVPLSRNLTVSVGVLSYLDQLAVGLWADADRVPDLPVLAAGIEDGFDALDALTG</sequence>
<evidence type="ECO:0000256" key="10">
    <source>
        <dbReference type="ARBA" id="ARBA00048109"/>
    </source>
</evidence>
<evidence type="ECO:0000256" key="4">
    <source>
        <dbReference type="ARBA" id="ARBA00013244"/>
    </source>
</evidence>
<feature type="domain" description="O-acyltransferase WSD1-like N-terminal" evidence="12">
    <location>
        <begin position="6"/>
        <end position="280"/>
    </location>
</feature>
<comment type="catalytic activity">
    <reaction evidence="10 11">
        <text>an acyl-CoA + a 1,2-diacyl-sn-glycerol = a triacyl-sn-glycerol + CoA</text>
        <dbReference type="Rhea" id="RHEA:10868"/>
        <dbReference type="ChEBI" id="CHEBI:17815"/>
        <dbReference type="ChEBI" id="CHEBI:57287"/>
        <dbReference type="ChEBI" id="CHEBI:58342"/>
        <dbReference type="ChEBI" id="CHEBI:64615"/>
        <dbReference type="EC" id="2.3.1.20"/>
    </reaction>
</comment>
<dbReference type="InterPro" id="IPR009721">
    <property type="entry name" value="O-acyltransferase_WSD1_C"/>
</dbReference>
<reference evidence="14 15" key="1">
    <citation type="submission" date="2019-11" db="EMBL/GenBank/DDBJ databases">
        <title>Acidiferrimicrobium australis gen. nov., sp. nov., an acidophilic and obligately heterotrophic, member of the Actinobacteria that catalyses dissimilatory oxido- reduction of iron isolated from metal-rich acidic water in Chile.</title>
        <authorList>
            <person name="Gonzalez D."/>
            <person name="Huber K."/>
            <person name="Hedrich S."/>
            <person name="Rojas-Villalobos C."/>
            <person name="Quatrini R."/>
            <person name="Dinamarca M.A."/>
            <person name="Schwarz A."/>
            <person name="Canales C."/>
            <person name="Nancucheo I."/>
        </authorList>
    </citation>
    <scope>NUCLEOTIDE SEQUENCE [LARGE SCALE GENOMIC DNA]</scope>
    <source>
        <strain evidence="14 15">USS-CCA1</strain>
    </source>
</reference>
<keyword evidence="9 11" id="KW-0012">Acyltransferase</keyword>
<dbReference type="EMBL" id="WJHE01000735">
    <property type="protein sequence ID" value="MST33813.1"/>
    <property type="molecule type" value="Genomic_DNA"/>
</dbReference>
<keyword evidence="8 11" id="KW-0443">Lipid metabolism</keyword>
<dbReference type="PANTHER" id="PTHR31650:SF1">
    <property type="entry name" value="WAX ESTER SYNTHASE_DIACYLGLYCEROL ACYLTRANSFERASE 4-RELATED"/>
    <property type="match status" value="1"/>
</dbReference>
<comment type="caution">
    <text evidence="14">The sequence shown here is derived from an EMBL/GenBank/DDBJ whole genome shotgun (WGS) entry which is preliminary data.</text>
</comment>